<reference evidence="3" key="1">
    <citation type="journal article" date="2022" name="Plant J.">
        <title>Strategies of tolerance reflected in two North American maple genomes.</title>
        <authorList>
            <person name="McEvoy S.L."/>
            <person name="Sezen U.U."/>
            <person name="Trouern-Trend A."/>
            <person name="McMahon S.M."/>
            <person name="Schaberg P.G."/>
            <person name="Yang J."/>
            <person name="Wegrzyn J.L."/>
            <person name="Swenson N.G."/>
        </authorList>
    </citation>
    <scope>NUCLEOTIDE SEQUENCE</scope>
    <source>
        <strain evidence="3">NS2018</strain>
    </source>
</reference>
<evidence type="ECO:0000313" key="4">
    <source>
        <dbReference type="Proteomes" id="UP001168877"/>
    </source>
</evidence>
<evidence type="ECO:0000313" key="3">
    <source>
        <dbReference type="EMBL" id="KAK0588014.1"/>
    </source>
</evidence>
<sequence>MTEVMLDMAEEHFLKRNTISAFKWASLAQQLDPNFGSVNRYVEAYRINLAALIVHRNGECNWYQVLGVEQNLSQSVSCQAITHIFVKLAKMIDPEVHCSAAAPTAFKHINIAWENLGEPDKRCAYHARVGLPPPIFEKPQEIASKKRYRLEELFEIASKKRCRLEKPQKRCQVSHPPENASSQKRRQVKSSSSHPPEIASQKRFQVKSSSSHLLENASQKRCRVKSSTRHVNRHMVIF</sequence>
<dbReference type="CDD" id="cd06257">
    <property type="entry name" value="DnaJ"/>
    <property type="match status" value="1"/>
</dbReference>
<dbReference type="PROSITE" id="PS50076">
    <property type="entry name" value="DNAJ_2"/>
    <property type="match status" value="1"/>
</dbReference>
<dbReference type="EMBL" id="JAUESC010000382">
    <property type="protein sequence ID" value="KAK0588014.1"/>
    <property type="molecule type" value="Genomic_DNA"/>
</dbReference>
<feature type="domain" description="J" evidence="2">
    <location>
        <begin position="61"/>
        <end position="129"/>
    </location>
</feature>
<dbReference type="PANTHER" id="PTHR44137:SF32">
    <property type="entry name" value="DNAJ HEAT SHOCK AMINO-TERMINAL DOMAIN PROTEIN"/>
    <property type="match status" value="1"/>
</dbReference>
<proteinExistence type="predicted"/>
<dbReference type="Gene3D" id="1.10.287.110">
    <property type="entry name" value="DnaJ domain"/>
    <property type="match status" value="1"/>
</dbReference>
<name>A0AA39SFS4_ACESA</name>
<dbReference type="Proteomes" id="UP001168877">
    <property type="component" value="Unassembled WGS sequence"/>
</dbReference>
<feature type="compositionally biased region" description="Polar residues" evidence="1">
    <location>
        <begin position="202"/>
        <end position="219"/>
    </location>
</feature>
<evidence type="ECO:0000256" key="1">
    <source>
        <dbReference type="SAM" id="MobiDB-lite"/>
    </source>
</evidence>
<feature type="region of interest" description="Disordered" evidence="1">
    <location>
        <begin position="166"/>
        <end position="228"/>
    </location>
</feature>
<organism evidence="3 4">
    <name type="scientific">Acer saccharum</name>
    <name type="common">Sugar maple</name>
    <dbReference type="NCBI Taxonomy" id="4024"/>
    <lineage>
        <taxon>Eukaryota</taxon>
        <taxon>Viridiplantae</taxon>
        <taxon>Streptophyta</taxon>
        <taxon>Embryophyta</taxon>
        <taxon>Tracheophyta</taxon>
        <taxon>Spermatophyta</taxon>
        <taxon>Magnoliopsida</taxon>
        <taxon>eudicotyledons</taxon>
        <taxon>Gunneridae</taxon>
        <taxon>Pentapetalae</taxon>
        <taxon>rosids</taxon>
        <taxon>malvids</taxon>
        <taxon>Sapindales</taxon>
        <taxon>Sapindaceae</taxon>
        <taxon>Hippocastanoideae</taxon>
        <taxon>Acereae</taxon>
        <taxon>Acer</taxon>
    </lineage>
</organism>
<dbReference type="SUPFAM" id="SSF46565">
    <property type="entry name" value="Chaperone J-domain"/>
    <property type="match status" value="1"/>
</dbReference>
<dbReference type="Pfam" id="PF00226">
    <property type="entry name" value="DnaJ"/>
    <property type="match status" value="1"/>
</dbReference>
<evidence type="ECO:0000259" key="2">
    <source>
        <dbReference type="PROSITE" id="PS50076"/>
    </source>
</evidence>
<dbReference type="AlphaFoldDB" id="A0AA39SFS4"/>
<accession>A0AA39SFS4</accession>
<keyword evidence="4" id="KW-1185">Reference proteome</keyword>
<gene>
    <name evidence="3" type="ORF">LWI29_032881</name>
</gene>
<dbReference type="PANTHER" id="PTHR44137">
    <property type="entry name" value="BNAC03G44070D PROTEIN"/>
    <property type="match status" value="1"/>
</dbReference>
<protein>
    <recommendedName>
        <fullName evidence="2">J domain-containing protein</fullName>
    </recommendedName>
</protein>
<dbReference type="InterPro" id="IPR001623">
    <property type="entry name" value="DnaJ_domain"/>
</dbReference>
<reference evidence="3" key="2">
    <citation type="submission" date="2023-06" db="EMBL/GenBank/DDBJ databases">
        <authorList>
            <person name="Swenson N.G."/>
            <person name="Wegrzyn J.L."/>
            <person name="Mcevoy S.L."/>
        </authorList>
    </citation>
    <scope>NUCLEOTIDE SEQUENCE</scope>
    <source>
        <strain evidence="3">NS2018</strain>
        <tissue evidence="3">Leaf</tissue>
    </source>
</reference>
<dbReference type="InterPro" id="IPR036869">
    <property type="entry name" value="J_dom_sf"/>
</dbReference>
<comment type="caution">
    <text evidence="3">The sequence shown here is derived from an EMBL/GenBank/DDBJ whole genome shotgun (WGS) entry which is preliminary data.</text>
</comment>